<dbReference type="Pfam" id="PF11536">
    <property type="entry name" value="DUF3226"/>
    <property type="match status" value="1"/>
</dbReference>
<dbReference type="InterPro" id="IPR024508">
    <property type="entry name" value="DUF3226"/>
</dbReference>
<proteinExistence type="predicted"/>
<gene>
    <name evidence="1" type="ORF">EI684_21280</name>
</gene>
<sequence length="211" mass="24405">MAMPNNDKKRLLLVEGLDDEKVIGTFCKQQRLVDGFYIHQCGGYSNVRSTLQTLLKLVDDEKRKECIGVIVDADEQLAQRWQSLSALLRANGYHPPKQIPSEGLVQNIDGMPRIGVWLMPNNRLPGKLEDFVAFLVQPNDLVWRHGLQAIHTLPERRFRDVDEAKARMHTWPAWQEDPGIQMSQAITKRLLCYEHEYADAFMSWIRSVFYV</sequence>
<dbReference type="Proteomes" id="UP000280307">
    <property type="component" value="Unassembled WGS sequence"/>
</dbReference>
<reference evidence="1 2" key="1">
    <citation type="submission" date="2018-12" db="EMBL/GenBank/DDBJ databases">
        <title>Genome Sequence of Candidatus Viridilinea halotolerans isolated from saline sulfide-rich spring.</title>
        <authorList>
            <person name="Grouzdev D.S."/>
            <person name="Burganskaya E.I."/>
            <person name="Krutkina M.S."/>
            <person name="Sukhacheva M.V."/>
            <person name="Gorlenko V.M."/>
        </authorList>
    </citation>
    <scope>NUCLEOTIDE SEQUENCE [LARGE SCALE GENOMIC DNA]</scope>
    <source>
        <strain evidence="1">Chok-6</strain>
    </source>
</reference>
<evidence type="ECO:0008006" key="3">
    <source>
        <dbReference type="Google" id="ProtNLM"/>
    </source>
</evidence>
<dbReference type="AlphaFoldDB" id="A0A426TRF6"/>
<evidence type="ECO:0000313" key="2">
    <source>
        <dbReference type="Proteomes" id="UP000280307"/>
    </source>
</evidence>
<dbReference type="SUPFAM" id="SSF160945">
    <property type="entry name" value="PH0156-like"/>
    <property type="match status" value="1"/>
</dbReference>
<comment type="caution">
    <text evidence="1">The sequence shown here is derived from an EMBL/GenBank/DDBJ whole genome shotgun (WGS) entry which is preliminary data.</text>
</comment>
<dbReference type="EMBL" id="RSAS01000888">
    <property type="protein sequence ID" value="RRR66073.1"/>
    <property type="molecule type" value="Genomic_DNA"/>
</dbReference>
<organism evidence="1 2">
    <name type="scientific">Candidatus Viridilinea halotolerans</name>
    <dbReference type="NCBI Taxonomy" id="2491704"/>
    <lineage>
        <taxon>Bacteria</taxon>
        <taxon>Bacillati</taxon>
        <taxon>Chloroflexota</taxon>
        <taxon>Chloroflexia</taxon>
        <taxon>Chloroflexales</taxon>
        <taxon>Chloroflexineae</taxon>
        <taxon>Oscillochloridaceae</taxon>
        <taxon>Candidatus Viridilinea</taxon>
    </lineage>
</organism>
<name>A0A426TRF6_9CHLR</name>
<accession>A0A426TRF6</accession>
<protein>
    <recommendedName>
        <fullName evidence="3">DUF4276 family protein</fullName>
    </recommendedName>
</protein>
<evidence type="ECO:0000313" key="1">
    <source>
        <dbReference type="EMBL" id="RRR66073.1"/>
    </source>
</evidence>